<name>A0A0F9KPI8_9ZZZZ</name>
<evidence type="ECO:0000313" key="1">
    <source>
        <dbReference type="EMBL" id="KKM84104.1"/>
    </source>
</evidence>
<dbReference type="AlphaFoldDB" id="A0A0F9KPI8"/>
<dbReference type="EMBL" id="LAZR01007614">
    <property type="protein sequence ID" value="KKM84104.1"/>
    <property type="molecule type" value="Genomic_DNA"/>
</dbReference>
<reference evidence="1" key="1">
    <citation type="journal article" date="2015" name="Nature">
        <title>Complex archaea that bridge the gap between prokaryotes and eukaryotes.</title>
        <authorList>
            <person name="Spang A."/>
            <person name="Saw J.H."/>
            <person name="Jorgensen S.L."/>
            <person name="Zaremba-Niedzwiedzka K."/>
            <person name="Martijn J."/>
            <person name="Lind A.E."/>
            <person name="van Eijk R."/>
            <person name="Schleper C."/>
            <person name="Guy L."/>
            <person name="Ettema T.J."/>
        </authorList>
    </citation>
    <scope>NUCLEOTIDE SEQUENCE</scope>
</reference>
<gene>
    <name evidence="1" type="ORF">LCGC14_1302520</name>
</gene>
<organism evidence="1">
    <name type="scientific">marine sediment metagenome</name>
    <dbReference type="NCBI Taxonomy" id="412755"/>
    <lineage>
        <taxon>unclassified sequences</taxon>
        <taxon>metagenomes</taxon>
        <taxon>ecological metagenomes</taxon>
    </lineage>
</organism>
<comment type="caution">
    <text evidence="1">The sequence shown here is derived from an EMBL/GenBank/DDBJ whole genome shotgun (WGS) entry which is preliminary data.</text>
</comment>
<accession>A0A0F9KPI8</accession>
<proteinExistence type="predicted"/>
<sequence>MILYHEVPEKCEKCGFGSPTNKRWYTDVFFGEEPLGEEKLIWKCARCGFKLETHTKDYIKKGG</sequence>
<protein>
    <submittedName>
        <fullName evidence="1">Uncharacterized protein</fullName>
    </submittedName>
</protein>